<accession>A0A2A2L2V6</accession>
<dbReference type="SUPFAM" id="SSF52540">
    <property type="entry name" value="P-loop containing nucleoside triphosphate hydrolases"/>
    <property type="match status" value="1"/>
</dbReference>
<organism evidence="4 5">
    <name type="scientific">Diploscapter pachys</name>
    <dbReference type="NCBI Taxonomy" id="2018661"/>
    <lineage>
        <taxon>Eukaryota</taxon>
        <taxon>Metazoa</taxon>
        <taxon>Ecdysozoa</taxon>
        <taxon>Nematoda</taxon>
        <taxon>Chromadorea</taxon>
        <taxon>Rhabditida</taxon>
        <taxon>Rhabditina</taxon>
        <taxon>Rhabditomorpha</taxon>
        <taxon>Rhabditoidea</taxon>
        <taxon>Rhabditidae</taxon>
        <taxon>Diploscapter</taxon>
    </lineage>
</organism>
<dbReference type="GO" id="GO:0007165">
    <property type="term" value="P:signal transduction"/>
    <property type="evidence" value="ECO:0007669"/>
    <property type="project" value="InterPro"/>
</dbReference>
<dbReference type="SMART" id="SM00173">
    <property type="entry name" value="RAS"/>
    <property type="match status" value="1"/>
</dbReference>
<dbReference type="InterPro" id="IPR027417">
    <property type="entry name" value="P-loop_NTPase"/>
</dbReference>
<sequence length="215" mass="23678">MSAAAIKDKSPGPSAQSPPSGGSQESAKKMLTRKIAVMGYPCVGKSSLTLRFVQGEFPDVYDTTIEDLHQKSYHYNGREYNLRITDTAGQQEFSIFPRSCSVDIDGYVLVYAIDDRKSFETIQMIYEKVIENVGGSKVPLLLVGNKVDLQHSSRVVPQAEAKNFAEKWHARFIEVSAKDNLGVKNAFEGILDEIDQSRGIVKPKNQGNKGGCTIS</sequence>
<protein>
    <recommendedName>
        <fullName evidence="6">GTP-binding protein Rheb</fullName>
    </recommendedName>
</protein>
<dbReference type="PROSITE" id="PS51419">
    <property type="entry name" value="RAB"/>
    <property type="match status" value="1"/>
</dbReference>
<dbReference type="GO" id="GO:0016020">
    <property type="term" value="C:membrane"/>
    <property type="evidence" value="ECO:0007669"/>
    <property type="project" value="InterPro"/>
</dbReference>
<dbReference type="PRINTS" id="PR00449">
    <property type="entry name" value="RASTRNSFRMNG"/>
</dbReference>
<dbReference type="Gene3D" id="3.40.50.300">
    <property type="entry name" value="P-loop containing nucleotide triphosphate hydrolases"/>
    <property type="match status" value="1"/>
</dbReference>
<keyword evidence="2" id="KW-0342">GTP-binding</keyword>
<evidence type="ECO:0000313" key="4">
    <source>
        <dbReference type="EMBL" id="PAV80591.1"/>
    </source>
</evidence>
<dbReference type="InterPro" id="IPR005225">
    <property type="entry name" value="Small_GTP-bd"/>
</dbReference>
<dbReference type="STRING" id="2018661.A0A2A2L2V6"/>
<reference evidence="4 5" key="1">
    <citation type="journal article" date="2017" name="Curr. Biol.">
        <title>Genome architecture and evolution of a unichromosomal asexual nematode.</title>
        <authorList>
            <person name="Fradin H."/>
            <person name="Zegar C."/>
            <person name="Gutwein M."/>
            <person name="Lucas J."/>
            <person name="Kovtun M."/>
            <person name="Corcoran D."/>
            <person name="Baugh L.R."/>
            <person name="Kiontke K."/>
            <person name="Gunsalus K."/>
            <person name="Fitch D.H."/>
            <person name="Piano F."/>
        </authorList>
    </citation>
    <scope>NUCLEOTIDE SEQUENCE [LARGE SCALE GENOMIC DNA]</scope>
    <source>
        <strain evidence="4">PF1309</strain>
    </source>
</reference>
<dbReference type="FunFam" id="3.40.50.300:FF:001447">
    <property type="entry name" value="Ras-related protein Rab-1B"/>
    <property type="match status" value="1"/>
</dbReference>
<proteinExistence type="predicted"/>
<dbReference type="Proteomes" id="UP000218231">
    <property type="component" value="Unassembled WGS sequence"/>
</dbReference>
<dbReference type="GO" id="GO:0005525">
    <property type="term" value="F:GTP binding"/>
    <property type="evidence" value="ECO:0007669"/>
    <property type="project" value="UniProtKB-KW"/>
</dbReference>
<dbReference type="PROSITE" id="PS51421">
    <property type="entry name" value="RAS"/>
    <property type="match status" value="1"/>
</dbReference>
<dbReference type="GO" id="GO:0003924">
    <property type="term" value="F:GTPase activity"/>
    <property type="evidence" value="ECO:0007669"/>
    <property type="project" value="InterPro"/>
</dbReference>
<feature type="region of interest" description="Disordered" evidence="3">
    <location>
        <begin position="1"/>
        <end position="26"/>
    </location>
</feature>
<evidence type="ECO:0000256" key="1">
    <source>
        <dbReference type="ARBA" id="ARBA00022741"/>
    </source>
</evidence>
<dbReference type="InterPro" id="IPR001806">
    <property type="entry name" value="Small_GTPase"/>
</dbReference>
<dbReference type="NCBIfam" id="TIGR00231">
    <property type="entry name" value="small_GTP"/>
    <property type="match status" value="1"/>
</dbReference>
<keyword evidence="1" id="KW-0547">Nucleotide-binding</keyword>
<evidence type="ECO:0000256" key="3">
    <source>
        <dbReference type="SAM" id="MobiDB-lite"/>
    </source>
</evidence>
<feature type="compositionally biased region" description="Low complexity" evidence="3">
    <location>
        <begin position="11"/>
        <end position="25"/>
    </location>
</feature>
<dbReference type="PANTHER" id="PTHR24070">
    <property type="entry name" value="RAS, DI-RAS, AND RHEB FAMILY MEMBERS OF SMALL GTPASE SUPERFAMILY"/>
    <property type="match status" value="1"/>
</dbReference>
<dbReference type="InterPro" id="IPR020849">
    <property type="entry name" value="Small_GTPase_Ras-type"/>
</dbReference>
<gene>
    <name evidence="4" type="ORF">WR25_11073</name>
</gene>
<evidence type="ECO:0008006" key="6">
    <source>
        <dbReference type="Google" id="ProtNLM"/>
    </source>
</evidence>
<feature type="compositionally biased region" description="Basic and acidic residues" evidence="3">
    <location>
        <begin position="1"/>
        <end position="10"/>
    </location>
</feature>
<dbReference type="Pfam" id="PF00071">
    <property type="entry name" value="Ras"/>
    <property type="match status" value="1"/>
</dbReference>
<dbReference type="SMART" id="SM00174">
    <property type="entry name" value="RHO"/>
    <property type="match status" value="1"/>
</dbReference>
<dbReference type="AlphaFoldDB" id="A0A2A2L2V6"/>
<dbReference type="EMBL" id="LIAE01007248">
    <property type="protein sequence ID" value="PAV80591.1"/>
    <property type="molecule type" value="Genomic_DNA"/>
</dbReference>
<dbReference type="SMART" id="SM00175">
    <property type="entry name" value="RAB"/>
    <property type="match status" value="1"/>
</dbReference>
<evidence type="ECO:0000313" key="5">
    <source>
        <dbReference type="Proteomes" id="UP000218231"/>
    </source>
</evidence>
<evidence type="ECO:0000256" key="2">
    <source>
        <dbReference type="ARBA" id="ARBA00023134"/>
    </source>
</evidence>
<dbReference type="OrthoDB" id="25818at2759"/>
<name>A0A2A2L2V6_9BILA</name>
<keyword evidence="5" id="KW-1185">Reference proteome</keyword>
<comment type="caution">
    <text evidence="4">The sequence shown here is derived from an EMBL/GenBank/DDBJ whole genome shotgun (WGS) entry which is preliminary data.</text>
</comment>